<reference evidence="1" key="1">
    <citation type="submission" date="2021-04" db="EMBL/GenBank/DDBJ databases">
        <title>Biosynthetic gene clusters of Dactylosporangioum roseum.</title>
        <authorList>
            <person name="Hartkoorn R.C."/>
            <person name="Beaudoing E."/>
            <person name="Hot D."/>
            <person name="Moureu S."/>
        </authorList>
    </citation>
    <scope>NUCLEOTIDE SEQUENCE</scope>
    <source>
        <strain evidence="1">NRRL B-16295</strain>
    </source>
</reference>
<evidence type="ECO:0008006" key="3">
    <source>
        <dbReference type="Google" id="ProtNLM"/>
    </source>
</evidence>
<dbReference type="RefSeq" id="WP_260726264.1">
    <property type="nucleotide sequence ID" value="NZ_BAAABS010000053.1"/>
</dbReference>
<evidence type="ECO:0000313" key="1">
    <source>
        <dbReference type="EMBL" id="UWZ36914.1"/>
    </source>
</evidence>
<sequence>MKFVAYVDPGRWLLPSRGVLKMTDDALLDQVRQMREQGRSPKQIAKELGLRPAAVASLVRQVAILQQSHDNPADRVLLGCWISPGWSVGLGLDETPPTWAALDPLGTAKSRLAGLANVLIVRQERASRVTACGFLVDVYCLGVKDAVGPLPMGSSAIEQFGRKFFSAFDDPPVSVPLELAQAVVHGAAAYARTLGFEPHPDFDAAAPYLGAPAAPSPIRFGREGKPFYISGPYDKPRNVHDTLETTVGAGNYDYMVHI</sequence>
<name>A0ABY5Z956_9ACTN</name>
<evidence type="ECO:0000313" key="2">
    <source>
        <dbReference type="Proteomes" id="UP001058271"/>
    </source>
</evidence>
<dbReference type="Proteomes" id="UP001058271">
    <property type="component" value="Chromosome"/>
</dbReference>
<protein>
    <recommendedName>
        <fullName evidence="3">Helix-turn-helix domain-containing protein</fullName>
    </recommendedName>
</protein>
<proteinExistence type="predicted"/>
<dbReference type="EMBL" id="CP073721">
    <property type="protein sequence ID" value="UWZ36914.1"/>
    <property type="molecule type" value="Genomic_DNA"/>
</dbReference>
<accession>A0ABY5Z956</accession>
<organism evidence="1 2">
    <name type="scientific">Dactylosporangium roseum</name>
    <dbReference type="NCBI Taxonomy" id="47989"/>
    <lineage>
        <taxon>Bacteria</taxon>
        <taxon>Bacillati</taxon>
        <taxon>Actinomycetota</taxon>
        <taxon>Actinomycetes</taxon>
        <taxon>Micromonosporales</taxon>
        <taxon>Micromonosporaceae</taxon>
        <taxon>Dactylosporangium</taxon>
    </lineage>
</organism>
<keyword evidence="2" id="KW-1185">Reference proteome</keyword>
<gene>
    <name evidence="1" type="ORF">Drose_00815</name>
</gene>